<dbReference type="EMBL" id="DVOD01000040">
    <property type="protein sequence ID" value="HIU92556.1"/>
    <property type="molecule type" value="Genomic_DNA"/>
</dbReference>
<dbReference type="PROSITE" id="PS00018">
    <property type="entry name" value="EF_HAND_1"/>
    <property type="match status" value="1"/>
</dbReference>
<gene>
    <name evidence="2" type="ORF">IAD26_05415</name>
</gene>
<proteinExistence type="predicted"/>
<evidence type="ECO:0000259" key="1">
    <source>
        <dbReference type="Pfam" id="PF13499"/>
    </source>
</evidence>
<comment type="caution">
    <text evidence="2">The sequence shown here is derived from an EMBL/GenBank/DDBJ whole genome shotgun (WGS) entry which is preliminary data.</text>
</comment>
<name>A0A9D1N0A8_9CLOT</name>
<accession>A0A9D1N0A8</accession>
<dbReference type="InterPro" id="IPR002048">
    <property type="entry name" value="EF_hand_dom"/>
</dbReference>
<protein>
    <submittedName>
        <fullName evidence="2">EF-hand domain-containing protein</fullName>
    </submittedName>
</protein>
<dbReference type="Gene3D" id="1.10.238.10">
    <property type="entry name" value="EF-hand"/>
    <property type="match status" value="1"/>
</dbReference>
<dbReference type="Pfam" id="PF13499">
    <property type="entry name" value="EF-hand_7"/>
    <property type="match status" value="1"/>
</dbReference>
<reference evidence="2" key="2">
    <citation type="journal article" date="2021" name="PeerJ">
        <title>Extensive microbial diversity within the chicken gut microbiome revealed by metagenomics and culture.</title>
        <authorList>
            <person name="Gilroy R."/>
            <person name="Ravi A."/>
            <person name="Getino M."/>
            <person name="Pursley I."/>
            <person name="Horton D.L."/>
            <person name="Alikhan N.F."/>
            <person name="Baker D."/>
            <person name="Gharbi K."/>
            <person name="Hall N."/>
            <person name="Watson M."/>
            <person name="Adriaenssens E.M."/>
            <person name="Foster-Nyarko E."/>
            <person name="Jarju S."/>
            <person name="Secka A."/>
            <person name="Antonio M."/>
            <person name="Oren A."/>
            <person name="Chaudhuri R.R."/>
            <person name="La Ragione R."/>
            <person name="Hildebrand F."/>
            <person name="Pallen M.J."/>
        </authorList>
    </citation>
    <scope>NUCLEOTIDE SEQUENCE</scope>
    <source>
        <strain evidence="2">CHK154-7741</strain>
    </source>
</reference>
<dbReference type="Proteomes" id="UP000886748">
    <property type="component" value="Unassembled WGS sequence"/>
</dbReference>
<sequence length="160" mass="17885">MGLEINNGTTLQNGIINSLYTKVQGYTSNLLNTDTKDFADYLKSNFDEIDKNSDNTLSQQEIALQTLKDRKNPELQKVLENNNVNKLTENVDTDKDGKVTYSEVNPDSNVPNILKGALREIQNTKDWGFGAQNLAQNLCKNYYASPAMTQLATQAISYVL</sequence>
<dbReference type="GO" id="GO:0005509">
    <property type="term" value="F:calcium ion binding"/>
    <property type="evidence" value="ECO:0007669"/>
    <property type="project" value="InterPro"/>
</dbReference>
<dbReference type="SUPFAM" id="SSF47473">
    <property type="entry name" value="EF-hand"/>
    <property type="match status" value="1"/>
</dbReference>
<organism evidence="2 3">
    <name type="scientific">Candidatus Limenecus avicola</name>
    <dbReference type="NCBI Taxonomy" id="2840847"/>
    <lineage>
        <taxon>Bacteria</taxon>
        <taxon>Bacillati</taxon>
        <taxon>Bacillota</taxon>
        <taxon>Clostridia</taxon>
        <taxon>Eubacteriales</taxon>
        <taxon>Clostridiaceae</taxon>
        <taxon>Clostridiaceae incertae sedis</taxon>
        <taxon>Candidatus Limenecus</taxon>
    </lineage>
</organism>
<dbReference type="AlphaFoldDB" id="A0A9D1N0A8"/>
<reference evidence="2" key="1">
    <citation type="submission" date="2020-10" db="EMBL/GenBank/DDBJ databases">
        <authorList>
            <person name="Gilroy R."/>
        </authorList>
    </citation>
    <scope>NUCLEOTIDE SEQUENCE</scope>
    <source>
        <strain evidence="2">CHK154-7741</strain>
    </source>
</reference>
<evidence type="ECO:0000313" key="2">
    <source>
        <dbReference type="EMBL" id="HIU92556.1"/>
    </source>
</evidence>
<dbReference type="InterPro" id="IPR018247">
    <property type="entry name" value="EF_Hand_1_Ca_BS"/>
</dbReference>
<feature type="domain" description="EF-hand" evidence="1">
    <location>
        <begin position="42"/>
        <end position="103"/>
    </location>
</feature>
<dbReference type="InterPro" id="IPR011992">
    <property type="entry name" value="EF-hand-dom_pair"/>
</dbReference>
<evidence type="ECO:0000313" key="3">
    <source>
        <dbReference type="Proteomes" id="UP000886748"/>
    </source>
</evidence>